<sequence>MSTTAHVKTREIVKDARGLRAIWRYVLHRIVVHSDTITYGAQCLACEWTVQRSDDAAMHQACMRHTGRQPDHTAFWTYCRAMAYVQPATQGERR</sequence>
<comment type="caution">
    <text evidence="2">The sequence shown here is derived from an EMBL/GenBank/DDBJ whole genome shotgun (WGS) entry which is preliminary data.</text>
</comment>
<dbReference type="RefSeq" id="WP_190019858.1">
    <property type="nucleotide sequence ID" value="NZ_BMUT01000001.1"/>
</dbReference>
<evidence type="ECO:0000313" key="2">
    <source>
        <dbReference type="EMBL" id="GGX63098.1"/>
    </source>
</evidence>
<name>A0ABQ2Y3Z6_9ACTN</name>
<proteinExistence type="predicted"/>
<feature type="domain" description="C2H2-type" evidence="1">
    <location>
        <begin position="43"/>
        <end position="65"/>
    </location>
</feature>
<dbReference type="EMBL" id="BMUT01000001">
    <property type="protein sequence ID" value="GGX63098.1"/>
    <property type="molecule type" value="Genomic_DNA"/>
</dbReference>
<evidence type="ECO:0000259" key="1">
    <source>
        <dbReference type="PROSITE" id="PS00028"/>
    </source>
</evidence>
<evidence type="ECO:0000313" key="3">
    <source>
        <dbReference type="Proteomes" id="UP000659223"/>
    </source>
</evidence>
<protein>
    <recommendedName>
        <fullName evidence="1">C2H2-type domain-containing protein</fullName>
    </recommendedName>
</protein>
<accession>A0ABQ2Y3Z6</accession>
<dbReference type="InterPro" id="IPR013087">
    <property type="entry name" value="Znf_C2H2_type"/>
</dbReference>
<reference evidence="3" key="1">
    <citation type="journal article" date="2019" name="Int. J. Syst. Evol. Microbiol.">
        <title>The Global Catalogue of Microorganisms (GCM) 10K type strain sequencing project: providing services to taxonomists for standard genome sequencing and annotation.</title>
        <authorList>
            <consortium name="The Broad Institute Genomics Platform"/>
            <consortium name="The Broad Institute Genome Sequencing Center for Infectious Disease"/>
            <person name="Wu L."/>
            <person name="Ma J."/>
        </authorList>
    </citation>
    <scope>NUCLEOTIDE SEQUENCE [LARGE SCALE GENOMIC DNA]</scope>
    <source>
        <strain evidence="3">JCM 4586</strain>
    </source>
</reference>
<dbReference type="Pfam" id="PF25232">
    <property type="entry name" value="DUF7848"/>
    <property type="match status" value="1"/>
</dbReference>
<keyword evidence="3" id="KW-1185">Reference proteome</keyword>
<gene>
    <name evidence="2" type="ORF">GCM10010324_04810</name>
</gene>
<organism evidence="2 3">
    <name type="scientific">Streptomyces hiroshimensis</name>
    <dbReference type="NCBI Taxonomy" id="66424"/>
    <lineage>
        <taxon>Bacteria</taxon>
        <taxon>Bacillati</taxon>
        <taxon>Actinomycetota</taxon>
        <taxon>Actinomycetes</taxon>
        <taxon>Kitasatosporales</taxon>
        <taxon>Streptomycetaceae</taxon>
        <taxon>Streptomyces</taxon>
    </lineage>
</organism>
<dbReference type="PROSITE" id="PS00028">
    <property type="entry name" value="ZINC_FINGER_C2H2_1"/>
    <property type="match status" value="1"/>
</dbReference>
<dbReference type="Proteomes" id="UP000659223">
    <property type="component" value="Unassembled WGS sequence"/>
</dbReference>
<dbReference type="InterPro" id="IPR057170">
    <property type="entry name" value="DUF7848"/>
</dbReference>